<dbReference type="InterPro" id="IPR038424">
    <property type="entry name" value="H_kinase_PdtaS_GAF_sf"/>
</dbReference>
<evidence type="ECO:0000256" key="3">
    <source>
        <dbReference type="ARBA" id="ARBA00022553"/>
    </source>
</evidence>
<comment type="caution">
    <text evidence="11">The sequence shown here is derived from an EMBL/GenBank/DDBJ whole genome shotgun (WGS) entry which is preliminary data.</text>
</comment>
<protein>
    <recommendedName>
        <fullName evidence="2">histidine kinase</fullName>
        <ecNumber evidence="2">2.7.13.3</ecNumber>
    </recommendedName>
</protein>
<evidence type="ECO:0000313" key="11">
    <source>
        <dbReference type="EMBL" id="MBH0229725.1"/>
    </source>
</evidence>
<keyword evidence="6 11" id="KW-0418">Kinase</keyword>
<accession>A0A931MUN5</accession>
<dbReference type="PROSITE" id="PS50109">
    <property type="entry name" value="HIS_KIN"/>
    <property type="match status" value="1"/>
</dbReference>
<dbReference type="Pfam" id="PF12282">
    <property type="entry name" value="GAF_PdtaS"/>
    <property type="match status" value="1"/>
</dbReference>
<evidence type="ECO:0000256" key="4">
    <source>
        <dbReference type="ARBA" id="ARBA00022679"/>
    </source>
</evidence>
<dbReference type="InterPro" id="IPR011495">
    <property type="entry name" value="Sig_transdc_His_kin_sub2_dim/P"/>
</dbReference>
<dbReference type="SMART" id="SM00387">
    <property type="entry name" value="HATPase_c"/>
    <property type="match status" value="1"/>
</dbReference>
<proteinExistence type="predicted"/>
<evidence type="ECO:0000313" key="12">
    <source>
        <dbReference type="Proteomes" id="UP000614490"/>
    </source>
</evidence>
<evidence type="ECO:0000256" key="8">
    <source>
        <dbReference type="ARBA" id="ARBA00023012"/>
    </source>
</evidence>
<evidence type="ECO:0000256" key="7">
    <source>
        <dbReference type="ARBA" id="ARBA00022840"/>
    </source>
</evidence>
<dbReference type="Gene3D" id="3.30.450.20">
    <property type="entry name" value="PAS domain"/>
    <property type="match status" value="1"/>
</dbReference>
<dbReference type="Proteomes" id="UP000614490">
    <property type="component" value="Unassembled WGS sequence"/>
</dbReference>
<dbReference type="InterPro" id="IPR000700">
    <property type="entry name" value="PAS-assoc_C"/>
</dbReference>
<organism evidence="11 12">
    <name type="scientific">Halobacillus yeomjeoni</name>
    <dbReference type="NCBI Taxonomy" id="311194"/>
    <lineage>
        <taxon>Bacteria</taxon>
        <taxon>Bacillati</taxon>
        <taxon>Bacillota</taxon>
        <taxon>Bacilli</taxon>
        <taxon>Bacillales</taxon>
        <taxon>Bacillaceae</taxon>
        <taxon>Halobacillus</taxon>
    </lineage>
</organism>
<keyword evidence="4" id="KW-0808">Transferase</keyword>
<dbReference type="InterPro" id="IPR003594">
    <property type="entry name" value="HATPase_dom"/>
</dbReference>
<dbReference type="Pfam" id="PF07568">
    <property type="entry name" value="HisKA_2"/>
    <property type="match status" value="1"/>
</dbReference>
<evidence type="ECO:0000256" key="6">
    <source>
        <dbReference type="ARBA" id="ARBA00022777"/>
    </source>
</evidence>
<dbReference type="RefSeq" id="WP_197316318.1">
    <property type="nucleotide sequence ID" value="NZ_JADZSC010000001.1"/>
</dbReference>
<dbReference type="GO" id="GO:0004673">
    <property type="term" value="F:protein histidine kinase activity"/>
    <property type="evidence" value="ECO:0007669"/>
    <property type="project" value="UniProtKB-EC"/>
</dbReference>
<dbReference type="EMBL" id="JADZSC010000001">
    <property type="protein sequence ID" value="MBH0229725.1"/>
    <property type="molecule type" value="Genomic_DNA"/>
</dbReference>
<evidence type="ECO:0000259" key="10">
    <source>
        <dbReference type="PROSITE" id="PS50113"/>
    </source>
</evidence>
<sequence>MVNHTKIESLCEKHTYLSKKDIEKINEVSRSIQMMADLSKANVFIDCLMADENHAVVVAEAAPTTAKPIYEKTVVGTIAYETFEPAVLYCLKSGNKMTSNRAITQERKKVEQSVVPIYNDSDEVIGALIMEKDISEQEQSQTELKALSQTAQSLGGLLLSDSDEQPIVPELMEEALFFVGLDGEVFYSNPTAINLVHELKGKACSYGDNLLNYLPLLEEVVRSPKELLVKEVQAHEKSFKVKKIRLPIDEKQNGMFIIIQDLTELREKEKELIMKSVAIQEIHHRVKNNLQTVASLLRLQMRRGVPEESKVYLYESLNRVLSIASVYEVILSNRHIDDVDIDQLTRKIGDMLVYTSASAEGKVEIDYRGDGLTIESERAVPIALIINELIQNCIDHAFIGENGGFILVSFQQKEGLMEVTVKDDGIGFDEECPPSLGLDIVKRMVEHDLCGQFQISGLDTGTEAKLRFPLERRV</sequence>
<dbReference type="EC" id="2.7.13.3" evidence="2"/>
<dbReference type="GO" id="GO:0000160">
    <property type="term" value="P:phosphorelay signal transduction system"/>
    <property type="evidence" value="ECO:0007669"/>
    <property type="project" value="UniProtKB-KW"/>
</dbReference>
<name>A0A931MUN5_9BACI</name>
<evidence type="ECO:0000259" key="9">
    <source>
        <dbReference type="PROSITE" id="PS50109"/>
    </source>
</evidence>
<keyword evidence="8" id="KW-0902">Two-component regulatory system</keyword>
<reference evidence="11 12" key="1">
    <citation type="journal article" date="2005" name="Int. J. Syst. Evol. Microbiol.">
        <title>Halobacillus yeomjeoni sp. nov., isolated from a marine solar saltern in Korea.</title>
        <authorList>
            <person name="Yoon J.H."/>
            <person name="Kang S.J."/>
            <person name="Lee C.H."/>
            <person name="Oh H.W."/>
            <person name="Oh T.K."/>
        </authorList>
    </citation>
    <scope>NUCLEOTIDE SEQUENCE [LARGE SCALE GENOMIC DNA]</scope>
    <source>
        <strain evidence="11 12">KCTC 3957</strain>
    </source>
</reference>
<feature type="domain" description="PAC" evidence="10">
    <location>
        <begin position="81"/>
        <end position="146"/>
    </location>
</feature>
<evidence type="ECO:0000256" key="1">
    <source>
        <dbReference type="ARBA" id="ARBA00000085"/>
    </source>
</evidence>
<dbReference type="InterPro" id="IPR022066">
    <property type="entry name" value="PdtaS_GAF"/>
</dbReference>
<keyword evidence="5" id="KW-0547">Nucleotide-binding</keyword>
<dbReference type="GO" id="GO:0005524">
    <property type="term" value="F:ATP binding"/>
    <property type="evidence" value="ECO:0007669"/>
    <property type="project" value="UniProtKB-KW"/>
</dbReference>
<dbReference type="PROSITE" id="PS50113">
    <property type="entry name" value="PAC"/>
    <property type="match status" value="1"/>
</dbReference>
<dbReference type="PANTHER" id="PTHR41523">
    <property type="entry name" value="TWO-COMPONENT SYSTEM SENSOR PROTEIN"/>
    <property type="match status" value="1"/>
</dbReference>
<dbReference type="PANTHER" id="PTHR41523:SF8">
    <property type="entry name" value="ETHYLENE RESPONSE SENSOR PROTEIN"/>
    <property type="match status" value="1"/>
</dbReference>
<dbReference type="AlphaFoldDB" id="A0A931MUN5"/>
<dbReference type="Pfam" id="PF02518">
    <property type="entry name" value="HATPase_c"/>
    <property type="match status" value="1"/>
</dbReference>
<gene>
    <name evidence="11" type="ORF">H0267_05795</name>
</gene>
<dbReference type="InterPro" id="IPR005467">
    <property type="entry name" value="His_kinase_dom"/>
</dbReference>
<dbReference type="Gene3D" id="3.30.450.280">
    <property type="entry name" value="GAF domain"/>
    <property type="match status" value="1"/>
</dbReference>
<keyword evidence="7" id="KW-0067">ATP-binding</keyword>
<feature type="domain" description="Histidine kinase" evidence="9">
    <location>
        <begin position="281"/>
        <end position="472"/>
    </location>
</feature>
<dbReference type="InterPro" id="IPR036890">
    <property type="entry name" value="HATPase_C_sf"/>
</dbReference>
<comment type="catalytic activity">
    <reaction evidence="1">
        <text>ATP + protein L-histidine = ADP + protein N-phospho-L-histidine.</text>
        <dbReference type="EC" id="2.7.13.3"/>
    </reaction>
</comment>
<dbReference type="Gene3D" id="3.30.565.10">
    <property type="entry name" value="Histidine kinase-like ATPase, C-terminal domain"/>
    <property type="match status" value="1"/>
</dbReference>
<evidence type="ECO:0000256" key="2">
    <source>
        <dbReference type="ARBA" id="ARBA00012438"/>
    </source>
</evidence>
<keyword evidence="12" id="KW-1185">Reference proteome</keyword>
<evidence type="ECO:0000256" key="5">
    <source>
        <dbReference type="ARBA" id="ARBA00022741"/>
    </source>
</evidence>
<dbReference type="SUPFAM" id="SSF55874">
    <property type="entry name" value="ATPase domain of HSP90 chaperone/DNA topoisomerase II/histidine kinase"/>
    <property type="match status" value="1"/>
</dbReference>
<keyword evidence="3" id="KW-0597">Phosphoprotein</keyword>